<comment type="similarity">
    <text evidence="1">Belongs to the UPF0145 family.</text>
</comment>
<evidence type="ECO:0000313" key="3">
    <source>
        <dbReference type="Proteomes" id="UP000600363"/>
    </source>
</evidence>
<sequence length="73" mass="8173">MYIKRTPQLFIMTEGDIILERLKEHARSMGANAVVSVSFDSSDISQMMTEILAYGTAVVVEKEDEPSKPVRLV</sequence>
<dbReference type="PANTHER" id="PTHR34068:SF2">
    <property type="entry name" value="UPF0145 PROTEIN SCO3412"/>
    <property type="match status" value="1"/>
</dbReference>
<dbReference type="Pfam" id="PF01906">
    <property type="entry name" value="YbjQ_1"/>
    <property type="match status" value="1"/>
</dbReference>
<reference evidence="2" key="1">
    <citation type="journal article" date="2020" name="bioRxiv">
        <title>A rank-normalized archaeal taxonomy based on genome phylogeny resolves widespread incomplete and uneven classifications.</title>
        <authorList>
            <person name="Rinke C."/>
            <person name="Chuvochina M."/>
            <person name="Mussig A.J."/>
            <person name="Chaumeil P.-A."/>
            <person name="Waite D.W."/>
            <person name="Whitman W.B."/>
            <person name="Parks D.H."/>
            <person name="Hugenholtz P."/>
        </authorList>
    </citation>
    <scope>NUCLEOTIDE SEQUENCE</scope>
    <source>
        <strain evidence="2">UBA12518</strain>
    </source>
</reference>
<name>A0A832RW23_9EURY</name>
<dbReference type="SUPFAM" id="SSF117782">
    <property type="entry name" value="YbjQ-like"/>
    <property type="match status" value="1"/>
</dbReference>
<organism evidence="2 3">
    <name type="scientific">Methermicoccus shengliensis</name>
    <dbReference type="NCBI Taxonomy" id="660064"/>
    <lineage>
        <taxon>Archaea</taxon>
        <taxon>Methanobacteriati</taxon>
        <taxon>Methanobacteriota</taxon>
        <taxon>Stenosarchaea group</taxon>
        <taxon>Methanomicrobia</taxon>
        <taxon>Methanosarcinales</taxon>
        <taxon>Methermicoccaceae</taxon>
        <taxon>Methermicoccus</taxon>
    </lineage>
</organism>
<dbReference type="Proteomes" id="UP000600363">
    <property type="component" value="Unassembled WGS sequence"/>
</dbReference>
<comment type="caution">
    <text evidence="2">The sequence shown here is derived from an EMBL/GenBank/DDBJ whole genome shotgun (WGS) entry which is preliminary data.</text>
</comment>
<dbReference type="Gene3D" id="3.30.110.70">
    <property type="entry name" value="Hypothetical protein apc22750. Chain B"/>
    <property type="match status" value="1"/>
</dbReference>
<evidence type="ECO:0000313" key="2">
    <source>
        <dbReference type="EMBL" id="HIH69401.1"/>
    </source>
</evidence>
<dbReference type="EMBL" id="DUIH01000009">
    <property type="protein sequence ID" value="HIH69401.1"/>
    <property type="molecule type" value="Genomic_DNA"/>
</dbReference>
<dbReference type="AlphaFoldDB" id="A0A832RW23"/>
<evidence type="ECO:0000256" key="1">
    <source>
        <dbReference type="ARBA" id="ARBA00010751"/>
    </source>
</evidence>
<accession>A0A832RW23</accession>
<dbReference type="PANTHER" id="PTHR34068">
    <property type="entry name" value="UPF0145 PROTEIN YBJQ"/>
    <property type="match status" value="1"/>
</dbReference>
<dbReference type="InterPro" id="IPR035439">
    <property type="entry name" value="UPF0145_dom_sf"/>
</dbReference>
<protein>
    <submittedName>
        <fullName evidence="2">Heavy metal-binding domain-containing protein</fullName>
    </submittedName>
</protein>
<gene>
    <name evidence="2" type="ORF">HA299_02085</name>
</gene>
<proteinExistence type="inferred from homology"/>
<dbReference type="InterPro" id="IPR002765">
    <property type="entry name" value="UPF0145_YbjQ-like"/>
</dbReference>